<dbReference type="RefSeq" id="XP_069970709.1">
    <property type="nucleotide sequence ID" value="XM_070114608.1"/>
</dbReference>
<reference evidence="2" key="1">
    <citation type="submission" date="2017-01" db="EMBL/GenBank/DDBJ databases">
        <title>Molecular characterization and functional analysis of carcinin-like protein gene from Litopenaeus vannamei.</title>
        <authorList>
            <person name="Shi L."/>
        </authorList>
    </citation>
    <scope>NUCLEOTIDE SEQUENCE</scope>
</reference>
<protein>
    <submittedName>
        <fullName evidence="2">Carcinin-like protein</fullName>
    </submittedName>
</protein>
<dbReference type="PROSITE" id="PS51257">
    <property type="entry name" value="PROKAR_LIPOPROTEIN"/>
    <property type="match status" value="1"/>
</dbReference>
<feature type="chain" id="PRO_5019454827" evidence="1">
    <location>
        <begin position="16"/>
        <end position="126"/>
    </location>
</feature>
<dbReference type="KEGG" id="pvm:113805910"/>
<dbReference type="InterPro" id="IPR036645">
    <property type="entry name" value="Elafin-like_sf"/>
</dbReference>
<name>A0A3S6PYU2_PENVA</name>
<dbReference type="GeneID" id="113805910"/>
<feature type="signal peptide" evidence="1">
    <location>
        <begin position="1"/>
        <end position="15"/>
    </location>
</feature>
<dbReference type="OrthoDB" id="6358465at2759"/>
<evidence type="ECO:0000313" key="2">
    <source>
        <dbReference type="EMBL" id="ATU82299.1"/>
    </source>
</evidence>
<dbReference type="SUPFAM" id="SSF57256">
    <property type="entry name" value="Elafin-like"/>
    <property type="match status" value="1"/>
</dbReference>
<evidence type="ECO:0000256" key="1">
    <source>
        <dbReference type="SAM" id="SignalP"/>
    </source>
</evidence>
<dbReference type="AlphaFoldDB" id="A0A3S6PYU2"/>
<dbReference type="EMBL" id="KY425707">
    <property type="protein sequence ID" value="ATU82299.1"/>
    <property type="molecule type" value="mRNA"/>
</dbReference>
<accession>A0A3S6PYU2</accession>
<organism evidence="2">
    <name type="scientific">Penaeus vannamei</name>
    <name type="common">Whiteleg shrimp</name>
    <name type="synonym">Litopenaeus vannamei</name>
    <dbReference type="NCBI Taxonomy" id="6689"/>
    <lineage>
        <taxon>Eukaryota</taxon>
        <taxon>Metazoa</taxon>
        <taxon>Ecdysozoa</taxon>
        <taxon>Arthropoda</taxon>
        <taxon>Crustacea</taxon>
        <taxon>Multicrustacea</taxon>
        <taxon>Malacostraca</taxon>
        <taxon>Eumalacostraca</taxon>
        <taxon>Eucarida</taxon>
        <taxon>Decapoda</taxon>
        <taxon>Dendrobranchiata</taxon>
        <taxon>Penaeoidea</taxon>
        <taxon>Penaeidae</taxon>
        <taxon>Penaeus</taxon>
    </lineage>
</organism>
<sequence length="126" mass="13856">MRVIVLALLVAASSACRYYCKTLSDETYCCDGGKDYNPPEYHDGNCPEVRSFCPRIEGGSRRPDVCPHDGACQPYEKCCFDTCLDHHTCKLADEPSSTATPTLTTPTTKPPYVIANFARNKVNRGG</sequence>
<keyword evidence="1" id="KW-0732">Signal</keyword>
<proteinExistence type="evidence at transcript level"/>